<dbReference type="PANTHER" id="PTHR45569:SF1">
    <property type="entry name" value="SENSOR PROTEIN KDPD"/>
    <property type="match status" value="1"/>
</dbReference>
<dbReference type="Gene3D" id="3.40.50.300">
    <property type="entry name" value="P-loop containing nucleotide triphosphate hydrolases"/>
    <property type="match status" value="1"/>
</dbReference>
<dbReference type="EC" id="2.7.13.3" evidence="6"/>
<dbReference type="GO" id="GO:0000155">
    <property type="term" value="F:phosphorelay sensor kinase activity"/>
    <property type="evidence" value="ECO:0007669"/>
    <property type="project" value="InterPro"/>
</dbReference>
<proteinExistence type="predicted"/>
<dbReference type="PATRIC" id="fig|1280514.3.peg.3653"/>
<feature type="domain" description="UspA" evidence="4">
    <location>
        <begin position="249"/>
        <end position="360"/>
    </location>
</feature>
<dbReference type="OrthoDB" id="9806130at2"/>
<dbReference type="InterPro" id="IPR003852">
    <property type="entry name" value="Sig_transdc_His_kinase_KdpD_N"/>
</dbReference>
<accession>A0A0D8HH47</accession>
<dbReference type="Pfam" id="PF02702">
    <property type="entry name" value="KdpD"/>
    <property type="match status" value="1"/>
</dbReference>
<name>A0A0D8HH47_9ACTN</name>
<evidence type="ECO:0000313" key="7">
    <source>
        <dbReference type="Proteomes" id="UP000032360"/>
    </source>
</evidence>
<comment type="caution">
    <text evidence="6">The sequence shown here is derived from an EMBL/GenBank/DDBJ whole genome shotgun (WGS) entry which is preliminary data.</text>
</comment>
<sequence>MEKTPFSNTDTENSFVEPAGKFRIYLGAAAGVGKTVAMLEEGIRRKSRGADVVVGFVETHKRPFTLEKTLDFEIIPRKTISYRGSTFQEMDLDAILARAPEVVLVDELAHTNVPESSTNEKRYQDILILLKSGISVITTVNIQHLESIAAAVEEIVGAKVAERVPDWVVRNADQIELVDSSPESLRRRLLHGNIYPQEKIESALTHFFKFENLSALRDIALRFVADETEEEMLDYLRKIKIPGRWETSERIMVAVSGAPESSFVLHRAARMAQRAKTQLMVVHIKSADANLNGSDLDVLKNECEKLDARWQDLYEDDVAKGIVEFALSAKVTQIVLGATRQNKWKRRLGNSILTKIMDNAGNQGIDVHIIARHRDSPNGDFTLNELTES</sequence>
<organism evidence="6 7">
    <name type="scientific">Acidithrix ferrooxidans</name>
    <dbReference type="NCBI Taxonomy" id="1280514"/>
    <lineage>
        <taxon>Bacteria</taxon>
        <taxon>Bacillati</taxon>
        <taxon>Actinomycetota</taxon>
        <taxon>Acidimicrobiia</taxon>
        <taxon>Acidimicrobiales</taxon>
        <taxon>Acidimicrobiaceae</taxon>
        <taxon>Acidithrix</taxon>
    </lineage>
</organism>
<dbReference type="GO" id="GO:0005886">
    <property type="term" value="C:plasma membrane"/>
    <property type="evidence" value="ECO:0007669"/>
    <property type="project" value="TreeGrafter"/>
</dbReference>
<dbReference type="InterPro" id="IPR052023">
    <property type="entry name" value="Histidine_kinase_KdpD"/>
</dbReference>
<reference evidence="6 7" key="1">
    <citation type="submission" date="2015-01" db="EMBL/GenBank/DDBJ databases">
        <title>Draft genome of the acidophilic iron oxidizer Acidithrix ferrooxidans strain Py-F3.</title>
        <authorList>
            <person name="Poehlein A."/>
            <person name="Eisen S."/>
            <person name="Schloemann M."/>
            <person name="Johnson B.D."/>
            <person name="Daniel R."/>
            <person name="Muehling M."/>
        </authorList>
    </citation>
    <scope>NUCLEOTIDE SEQUENCE [LARGE SCALE GENOMIC DNA]</scope>
    <source>
        <strain evidence="6 7">Py-F3</strain>
    </source>
</reference>
<dbReference type="SUPFAM" id="SSF52402">
    <property type="entry name" value="Adenine nucleotide alpha hydrolases-like"/>
    <property type="match status" value="1"/>
</dbReference>
<dbReference type="EMBL" id="JXYS01000086">
    <property type="protein sequence ID" value="KJF16376.1"/>
    <property type="molecule type" value="Genomic_DNA"/>
</dbReference>
<dbReference type="PANTHER" id="PTHR45569">
    <property type="entry name" value="SENSOR PROTEIN KDPD"/>
    <property type="match status" value="1"/>
</dbReference>
<evidence type="ECO:0000256" key="2">
    <source>
        <dbReference type="ARBA" id="ARBA00022777"/>
    </source>
</evidence>
<dbReference type="Pfam" id="PF00582">
    <property type="entry name" value="Usp"/>
    <property type="match status" value="1"/>
</dbReference>
<dbReference type="Gene3D" id="3.40.50.620">
    <property type="entry name" value="HUPs"/>
    <property type="match status" value="1"/>
</dbReference>
<keyword evidence="7" id="KW-1185">Reference proteome</keyword>
<dbReference type="GO" id="GO:0005737">
    <property type="term" value="C:cytoplasm"/>
    <property type="evidence" value="ECO:0007669"/>
    <property type="project" value="UniProtKB-ARBA"/>
</dbReference>
<evidence type="ECO:0000259" key="4">
    <source>
        <dbReference type="Pfam" id="PF00582"/>
    </source>
</evidence>
<dbReference type="Proteomes" id="UP000032360">
    <property type="component" value="Unassembled WGS sequence"/>
</dbReference>
<keyword evidence="1 6" id="KW-0808">Transferase</keyword>
<keyword evidence="2" id="KW-0418">Kinase</keyword>
<protein>
    <submittedName>
        <fullName evidence="6">Sensor protein KdpD</fullName>
        <ecNumber evidence="6">2.7.13.3</ecNumber>
    </submittedName>
</protein>
<dbReference type="InterPro" id="IPR014729">
    <property type="entry name" value="Rossmann-like_a/b/a_fold"/>
</dbReference>
<dbReference type="InterPro" id="IPR027417">
    <property type="entry name" value="P-loop_NTPase"/>
</dbReference>
<dbReference type="InterPro" id="IPR006016">
    <property type="entry name" value="UspA"/>
</dbReference>
<gene>
    <name evidence="6" type="primary">kdpD2</name>
    <name evidence="6" type="ORF">AXFE_27800</name>
</gene>
<feature type="domain" description="Signal transduction histidine kinase osmosensitive K+ channel sensor N-terminal" evidence="5">
    <location>
        <begin position="20"/>
        <end position="227"/>
    </location>
</feature>
<keyword evidence="3" id="KW-0902">Two-component regulatory system</keyword>
<evidence type="ECO:0000259" key="5">
    <source>
        <dbReference type="Pfam" id="PF02702"/>
    </source>
</evidence>
<dbReference type="FunFam" id="3.40.50.300:FF:000483">
    <property type="entry name" value="Sensor histidine kinase KdpD"/>
    <property type="match status" value="1"/>
</dbReference>
<evidence type="ECO:0000313" key="6">
    <source>
        <dbReference type="EMBL" id="KJF16376.1"/>
    </source>
</evidence>
<dbReference type="AlphaFoldDB" id="A0A0D8HH47"/>
<evidence type="ECO:0000256" key="3">
    <source>
        <dbReference type="ARBA" id="ARBA00023012"/>
    </source>
</evidence>
<dbReference type="RefSeq" id="WP_052606469.1">
    <property type="nucleotide sequence ID" value="NZ_JXYS01000086.1"/>
</dbReference>
<evidence type="ECO:0000256" key="1">
    <source>
        <dbReference type="ARBA" id="ARBA00022679"/>
    </source>
</evidence>
<dbReference type="STRING" id="1280514.AXFE_27800"/>